<dbReference type="Proteomes" id="UP000684084">
    <property type="component" value="Unassembled WGS sequence"/>
</dbReference>
<evidence type="ECO:0000259" key="1">
    <source>
        <dbReference type="Pfam" id="PF13649"/>
    </source>
</evidence>
<dbReference type="OrthoDB" id="2013972at2759"/>
<proteinExistence type="predicted"/>
<gene>
    <name evidence="2" type="ORF">CHRIB12_LOCUS1072</name>
</gene>
<evidence type="ECO:0000313" key="2">
    <source>
        <dbReference type="EMBL" id="CAB5303886.1"/>
    </source>
</evidence>
<feature type="domain" description="Methyltransferase" evidence="1">
    <location>
        <begin position="73"/>
        <end position="164"/>
    </location>
</feature>
<protein>
    <recommendedName>
        <fullName evidence="1">Methyltransferase domain-containing protein</fullName>
    </recommendedName>
</protein>
<reference evidence="2" key="1">
    <citation type="submission" date="2020-05" db="EMBL/GenBank/DDBJ databases">
        <authorList>
            <person name="Rincon C."/>
            <person name="Sanders R I."/>
            <person name="Robbins C."/>
            <person name="Chaturvedi A."/>
        </authorList>
    </citation>
    <scope>NUCLEOTIDE SEQUENCE</scope>
    <source>
        <strain evidence="2">CHB12</strain>
    </source>
</reference>
<accession>A0A915YP78</accession>
<dbReference type="AlphaFoldDB" id="A0A915YP78"/>
<evidence type="ECO:0000313" key="3">
    <source>
        <dbReference type="Proteomes" id="UP000684084"/>
    </source>
</evidence>
<dbReference type="InterPro" id="IPR041698">
    <property type="entry name" value="Methyltransf_25"/>
</dbReference>
<name>A0A915YP78_9GLOM</name>
<dbReference type="Pfam" id="PF13649">
    <property type="entry name" value="Methyltransf_25"/>
    <property type="match status" value="1"/>
</dbReference>
<dbReference type="EMBL" id="CAGKOT010000001">
    <property type="protein sequence ID" value="CAB5303886.1"/>
    <property type="molecule type" value="Genomic_DNA"/>
</dbReference>
<dbReference type="PANTHER" id="PTHR43591">
    <property type="entry name" value="METHYLTRANSFERASE"/>
    <property type="match status" value="1"/>
</dbReference>
<organism evidence="2 3">
    <name type="scientific">Rhizophagus irregularis</name>
    <dbReference type="NCBI Taxonomy" id="588596"/>
    <lineage>
        <taxon>Eukaryota</taxon>
        <taxon>Fungi</taxon>
        <taxon>Fungi incertae sedis</taxon>
        <taxon>Mucoromycota</taxon>
        <taxon>Glomeromycotina</taxon>
        <taxon>Glomeromycetes</taxon>
        <taxon>Glomerales</taxon>
        <taxon>Glomeraceae</taxon>
        <taxon>Rhizophagus</taxon>
    </lineage>
</organism>
<sequence>MEKKFIIHNMKEISETINCNKQYQSLYKTIHYLLTYNDDEIDRTHHQHYVYREIWSEDFSAPVKNLLISGVDVLDIGCGPGTWILELGTKYEKSNFKGIDAFAFFPSTIKPQNVSFEQHNILNGLPFEDNKFEYVIMRFMMFSLSLKEWENVINEMVRVCKPNGWIEIMEDDLVLHNRGPRTDLMMKIIIDELERKGVETIITPHILKFLETNPELPNIANDERYIQLGKCNKVGELYLESLKWGAKNLFESEHLFERGLREVRYDGLIEDFVQECNEECTFTTSVRFYARVNKKHVVETKKNSSKIKEFFKKLQKFKKFKILKKLSPV</sequence>
<dbReference type="CDD" id="cd02440">
    <property type="entry name" value="AdoMet_MTases"/>
    <property type="match status" value="1"/>
</dbReference>
<dbReference type="VEuPathDB" id="FungiDB:RhiirFUN_013942"/>
<comment type="caution">
    <text evidence="2">The sequence shown here is derived from an EMBL/GenBank/DDBJ whole genome shotgun (WGS) entry which is preliminary data.</text>
</comment>